<keyword evidence="1" id="KW-0963">Cytoplasm</keyword>
<dbReference type="InterPro" id="IPR036175">
    <property type="entry name" value="Sec23/24_helical_dom_sf"/>
</dbReference>
<evidence type="ECO:0000256" key="1">
    <source>
        <dbReference type="RuleBase" id="RU365030"/>
    </source>
</evidence>
<dbReference type="InterPro" id="IPR037364">
    <property type="entry name" value="Sec23"/>
</dbReference>
<dbReference type="InterPro" id="IPR006900">
    <property type="entry name" value="Sec23/24_helical_dom"/>
</dbReference>
<dbReference type="SUPFAM" id="SSF81811">
    <property type="entry name" value="Helical domain of Sec23/24"/>
    <property type="match status" value="1"/>
</dbReference>
<keyword evidence="4" id="KW-1185">Reference proteome</keyword>
<name>A0ABY9DAC5_VITVI</name>
<comment type="similarity">
    <text evidence="1">Belongs to the SEC23/SEC24 family. SEC23 subfamily.</text>
</comment>
<keyword evidence="1" id="KW-0813">Transport</keyword>
<feature type="domain" description="Sec23/Sec24 helical" evidence="2">
    <location>
        <begin position="2"/>
        <end position="42"/>
    </location>
</feature>
<dbReference type="Pfam" id="PF04815">
    <property type="entry name" value="Sec23_helical"/>
    <property type="match status" value="1"/>
</dbReference>
<keyword evidence="1" id="KW-0931">ER-Golgi transport</keyword>
<keyword evidence="1" id="KW-0256">Endoplasmic reticulum</keyword>
<dbReference type="Gene3D" id="1.20.120.730">
    <property type="entry name" value="Sec23/Sec24 helical domain"/>
    <property type="match status" value="1"/>
</dbReference>
<comment type="function">
    <text evidence="1">Component of the coat protein complex II (COPII) which promotes the formation of transport vesicles from the endoplasmic reticulum (ER). The coat has two main functions, the physical deformation of the endoplasmic reticulum membrane into vesicles and the selection of cargo molecules.</text>
</comment>
<dbReference type="Proteomes" id="UP001227230">
    <property type="component" value="Chromosome 14"/>
</dbReference>
<dbReference type="EMBL" id="CP126661">
    <property type="protein sequence ID" value="WKA03525.1"/>
    <property type="molecule type" value="Genomic_DNA"/>
</dbReference>
<gene>
    <name evidence="3" type="ORF">VitviT2T_021628</name>
</gene>
<evidence type="ECO:0000313" key="4">
    <source>
        <dbReference type="Proteomes" id="UP001227230"/>
    </source>
</evidence>
<keyword evidence="1" id="KW-0472">Membrane</keyword>
<sequence>MIQLCSRFGDYRKGNPSSFSLSPRFSLFPQFINHVLKPTFLGVAAFAADRILLLDSYFIVVVFHGATIAQ</sequence>
<proteinExistence type="inferred from homology"/>
<protein>
    <recommendedName>
        <fullName evidence="1">Protein transport protein SEC23</fullName>
    </recommendedName>
</protein>
<reference evidence="3 4" key="1">
    <citation type="journal article" date="2023" name="Hortic Res">
        <title>The complete reference genome for grapevine (Vitis vinifera L.) genetics and breeding.</title>
        <authorList>
            <person name="Shi X."/>
            <person name="Cao S."/>
            <person name="Wang X."/>
            <person name="Huang S."/>
            <person name="Wang Y."/>
            <person name="Liu Z."/>
            <person name="Liu W."/>
            <person name="Leng X."/>
            <person name="Peng Y."/>
            <person name="Wang N."/>
            <person name="Wang Y."/>
            <person name="Ma Z."/>
            <person name="Xu X."/>
            <person name="Zhang F."/>
            <person name="Xue H."/>
            <person name="Zhong H."/>
            <person name="Wang Y."/>
            <person name="Zhang K."/>
            <person name="Velt A."/>
            <person name="Avia K."/>
            <person name="Holtgrawe D."/>
            <person name="Grimplet J."/>
            <person name="Matus J.T."/>
            <person name="Ware D."/>
            <person name="Wu X."/>
            <person name="Wang H."/>
            <person name="Liu C."/>
            <person name="Fang Y."/>
            <person name="Rustenholz C."/>
            <person name="Cheng Z."/>
            <person name="Xiao H."/>
            <person name="Zhou Y."/>
        </authorList>
    </citation>
    <scope>NUCLEOTIDE SEQUENCE [LARGE SCALE GENOMIC DNA]</scope>
    <source>
        <strain evidence="4">cv. Pinot noir / PN40024</strain>
        <tissue evidence="3">Leaf</tissue>
    </source>
</reference>
<evidence type="ECO:0000313" key="3">
    <source>
        <dbReference type="EMBL" id="WKA03525.1"/>
    </source>
</evidence>
<dbReference type="PANTHER" id="PTHR11141:SF2">
    <property type="entry name" value="PROTEIN TRANSPORT PROTEIN SEC23 C"/>
    <property type="match status" value="1"/>
</dbReference>
<organism evidence="3 4">
    <name type="scientific">Vitis vinifera</name>
    <name type="common">Grape</name>
    <dbReference type="NCBI Taxonomy" id="29760"/>
    <lineage>
        <taxon>Eukaryota</taxon>
        <taxon>Viridiplantae</taxon>
        <taxon>Streptophyta</taxon>
        <taxon>Embryophyta</taxon>
        <taxon>Tracheophyta</taxon>
        <taxon>Spermatophyta</taxon>
        <taxon>Magnoliopsida</taxon>
        <taxon>eudicotyledons</taxon>
        <taxon>Gunneridae</taxon>
        <taxon>Pentapetalae</taxon>
        <taxon>rosids</taxon>
        <taxon>Vitales</taxon>
        <taxon>Vitaceae</taxon>
        <taxon>Viteae</taxon>
        <taxon>Vitis</taxon>
    </lineage>
</organism>
<evidence type="ECO:0000259" key="2">
    <source>
        <dbReference type="Pfam" id="PF04815"/>
    </source>
</evidence>
<keyword evidence="1" id="KW-0479">Metal-binding</keyword>
<keyword evidence="1" id="KW-0653">Protein transport</keyword>
<keyword evidence="1" id="KW-0968">Cytoplasmic vesicle</keyword>
<comment type="subcellular location">
    <subcellularLocation>
        <location evidence="1">Cytoplasmic vesicle</location>
        <location evidence="1">COPII-coated vesicle membrane</location>
        <topology evidence="1">Peripheral membrane protein</topology>
        <orientation evidence="1">Cytoplasmic side</orientation>
    </subcellularLocation>
    <subcellularLocation>
        <location evidence="1">Endoplasmic reticulum membrane</location>
        <topology evidence="1">Peripheral membrane protein</topology>
        <orientation evidence="1">Cytoplasmic side</orientation>
    </subcellularLocation>
</comment>
<keyword evidence="1" id="KW-0862">Zinc</keyword>
<accession>A0ABY9DAC5</accession>
<dbReference type="PANTHER" id="PTHR11141">
    <property type="entry name" value="PROTEIN TRANSPORT PROTEIN SEC23"/>
    <property type="match status" value="1"/>
</dbReference>